<comment type="caution">
    <text evidence="1">The sequence shown here is derived from an EMBL/GenBank/DDBJ whole genome shotgun (WGS) entry which is preliminary data.</text>
</comment>
<dbReference type="EMBL" id="JABWAD010000010">
    <property type="protein sequence ID" value="KAF6071946.1"/>
    <property type="molecule type" value="Genomic_DNA"/>
</dbReference>
<proteinExistence type="predicted"/>
<accession>A0A8H6C2U2</accession>
<dbReference type="Proteomes" id="UP000536275">
    <property type="component" value="Unassembled WGS sequence"/>
</dbReference>
<evidence type="ECO:0000313" key="1">
    <source>
        <dbReference type="EMBL" id="KAF6071946.1"/>
    </source>
</evidence>
<dbReference type="AlphaFoldDB" id="A0A8H6C2U2"/>
<organism evidence="1 2">
    <name type="scientific">Candida albicans</name>
    <name type="common">Yeast</name>
    <dbReference type="NCBI Taxonomy" id="5476"/>
    <lineage>
        <taxon>Eukaryota</taxon>
        <taxon>Fungi</taxon>
        <taxon>Dikarya</taxon>
        <taxon>Ascomycota</taxon>
        <taxon>Saccharomycotina</taxon>
        <taxon>Pichiomycetes</taxon>
        <taxon>Debaryomycetaceae</taxon>
        <taxon>Candida/Lodderomyces clade</taxon>
        <taxon>Candida</taxon>
    </lineage>
</organism>
<gene>
    <name evidence="1" type="ORF">FOB64_000900</name>
</gene>
<evidence type="ECO:0000313" key="2">
    <source>
        <dbReference type="Proteomes" id="UP000536275"/>
    </source>
</evidence>
<protein>
    <submittedName>
        <fullName evidence="1">Uncharacterized protein</fullName>
    </submittedName>
</protein>
<sequence>MPLNKPRLPTSVKTHETERGTTVYMVTPVRGEEVVELTLPELKEKYPTVYADYKALKEKEKKDAKNRNK</sequence>
<reference evidence="1 2" key="1">
    <citation type="submission" date="2020-03" db="EMBL/GenBank/DDBJ databases">
        <title>FDA dAtabase for Regulatory Grade micrObial Sequences (FDA-ARGOS): Supporting development and validation of Infectious Disease Dx tests.</title>
        <authorList>
            <person name="Campos J."/>
            <person name="Goldberg B."/>
            <person name="Tallon L."/>
            <person name="Sadzewicz L."/>
            <person name="Vavikolanu K."/>
            <person name="Mehta A."/>
            <person name="Aluvathingal J."/>
            <person name="Nadendla S."/>
            <person name="Nandy P."/>
            <person name="Geyer C."/>
            <person name="Yan Y."/>
            <person name="Sichtig H."/>
        </authorList>
    </citation>
    <scope>NUCLEOTIDE SEQUENCE [LARGE SCALE GENOMIC DNA]</scope>
    <source>
        <strain evidence="1 2">FDAARGOS_656</strain>
    </source>
</reference>
<name>A0A8H6C2U2_CANAX</name>